<evidence type="ECO:0000256" key="1">
    <source>
        <dbReference type="SAM" id="MobiDB-lite"/>
    </source>
</evidence>
<evidence type="ECO:0000313" key="3">
    <source>
        <dbReference type="Proteomes" id="UP000192578"/>
    </source>
</evidence>
<organism evidence="2 3">
    <name type="scientific">Hypsibius exemplaris</name>
    <name type="common">Freshwater tardigrade</name>
    <dbReference type="NCBI Taxonomy" id="2072580"/>
    <lineage>
        <taxon>Eukaryota</taxon>
        <taxon>Metazoa</taxon>
        <taxon>Ecdysozoa</taxon>
        <taxon>Tardigrada</taxon>
        <taxon>Eutardigrada</taxon>
        <taxon>Parachela</taxon>
        <taxon>Hypsibioidea</taxon>
        <taxon>Hypsibiidae</taxon>
        <taxon>Hypsibius</taxon>
    </lineage>
</organism>
<accession>A0A1W0WU12</accession>
<comment type="caution">
    <text evidence="2">The sequence shown here is derived from an EMBL/GenBank/DDBJ whole genome shotgun (WGS) entry which is preliminary data.</text>
</comment>
<keyword evidence="3" id="KW-1185">Reference proteome</keyword>
<protein>
    <submittedName>
        <fullName evidence="2">Uncharacterized protein</fullName>
    </submittedName>
</protein>
<gene>
    <name evidence="2" type="ORF">BV898_07266</name>
</gene>
<sequence>MDAREQPKNQPTVSVATSGIPGLKGGTKPFKRQDSVPNKPLSGRTLRRGSDQPENGTRSGKLGNGLPSKIPNGNGSRPDWHLNATAVNRPKPFAHNPANTSAVSARGPSSSVAGAGAAPNSAREQHSTKPVAATHRKPPEFGKGRLERGKQISHLGLFPDTDAKRMQRQSTSMNAEAGDHPANLEDVLSPNPHDKKHAVQWRQQIVALKTVRPLKGDELTISVTFAITPLIFDFRLFSSSGTGPNTNSNASSSAAASNRIAGVRKKAGQPSEDVGDQGDAAAQQAHVKRENTEESSTQDPELPSRETDC</sequence>
<evidence type="ECO:0000313" key="2">
    <source>
        <dbReference type="EMBL" id="OQV18637.1"/>
    </source>
</evidence>
<dbReference type="Proteomes" id="UP000192578">
    <property type="component" value="Unassembled WGS sequence"/>
</dbReference>
<feature type="region of interest" description="Disordered" evidence="1">
    <location>
        <begin position="243"/>
        <end position="309"/>
    </location>
</feature>
<dbReference type="AlphaFoldDB" id="A0A1W0WU12"/>
<feature type="compositionally biased region" description="Low complexity" evidence="1">
    <location>
        <begin position="243"/>
        <end position="258"/>
    </location>
</feature>
<feature type="compositionally biased region" description="Polar residues" evidence="1">
    <location>
        <begin position="8"/>
        <end position="17"/>
    </location>
</feature>
<feature type="region of interest" description="Disordered" evidence="1">
    <location>
        <begin position="1"/>
        <end position="144"/>
    </location>
</feature>
<reference evidence="3" key="1">
    <citation type="submission" date="2017-01" db="EMBL/GenBank/DDBJ databases">
        <title>Comparative genomics of anhydrobiosis in the tardigrade Hypsibius dujardini.</title>
        <authorList>
            <person name="Yoshida Y."/>
            <person name="Koutsovoulos G."/>
            <person name="Laetsch D."/>
            <person name="Stevens L."/>
            <person name="Kumar S."/>
            <person name="Horikawa D."/>
            <person name="Ishino K."/>
            <person name="Komine S."/>
            <person name="Tomita M."/>
            <person name="Blaxter M."/>
            <person name="Arakawa K."/>
        </authorList>
    </citation>
    <scope>NUCLEOTIDE SEQUENCE [LARGE SCALE GENOMIC DNA]</scope>
    <source>
        <strain evidence="3">Z151</strain>
    </source>
</reference>
<feature type="compositionally biased region" description="Low complexity" evidence="1">
    <location>
        <begin position="101"/>
        <end position="122"/>
    </location>
</feature>
<proteinExistence type="predicted"/>
<dbReference type="OrthoDB" id="10645090at2759"/>
<name>A0A1W0WU12_HYPEX</name>
<dbReference type="EMBL" id="MTYJ01000047">
    <property type="protein sequence ID" value="OQV18637.1"/>
    <property type="molecule type" value="Genomic_DNA"/>
</dbReference>